<dbReference type="Gene3D" id="1.10.510.10">
    <property type="entry name" value="Transferase(Phosphotransferase) domain 1"/>
    <property type="match status" value="1"/>
</dbReference>
<dbReference type="PRINTS" id="PR00109">
    <property type="entry name" value="TYRKINASE"/>
</dbReference>
<comment type="catalytic activity">
    <reaction evidence="13">
        <text>L-seryl-[protein] + ATP = O-phospho-L-seryl-[protein] + ADP + H(+)</text>
        <dbReference type="Rhea" id="RHEA:17989"/>
        <dbReference type="Rhea" id="RHEA-COMP:9863"/>
        <dbReference type="Rhea" id="RHEA-COMP:11604"/>
        <dbReference type="ChEBI" id="CHEBI:15378"/>
        <dbReference type="ChEBI" id="CHEBI:29999"/>
        <dbReference type="ChEBI" id="CHEBI:30616"/>
        <dbReference type="ChEBI" id="CHEBI:83421"/>
        <dbReference type="ChEBI" id="CHEBI:456216"/>
        <dbReference type="EC" id="2.7.11.25"/>
    </reaction>
</comment>
<evidence type="ECO:0000259" key="18">
    <source>
        <dbReference type="PROSITE" id="PS50011"/>
    </source>
</evidence>
<reference evidence="19 20" key="1">
    <citation type="submission" date="2019-12" db="EMBL/GenBank/DDBJ databases">
        <title>Chromosome-level assembly of the Caenorhabditis remanei genome.</title>
        <authorList>
            <person name="Teterina A.A."/>
            <person name="Willis J.H."/>
            <person name="Phillips P.C."/>
        </authorList>
    </citation>
    <scope>NUCLEOTIDE SEQUENCE [LARGE SCALE GENOMIC DNA]</scope>
    <source>
        <strain evidence="19 20">PX506</strain>
        <tissue evidence="19">Whole organism</tissue>
    </source>
</reference>
<feature type="compositionally biased region" description="Low complexity" evidence="17">
    <location>
        <begin position="543"/>
        <end position="569"/>
    </location>
</feature>
<feature type="compositionally biased region" description="Low complexity" evidence="17">
    <location>
        <begin position="1"/>
        <end position="16"/>
    </location>
</feature>
<sequence>MTSTTMLTTLDLVTPTSEDPGPIQAAPQSGAVASTSDFSTVVLSSDGSELVTQSAPNTPIQHRELANAEFGNKEATSDANNMMAATGNASKPSLNNFYADGFGQLREGLFSCFRPVLGYFGGKPPAEIKKSEDEEWEIPFDAISELEWLGSGSQGAVFRGQYENRTVAVKKVNQLKETEIKHLRHLRHQNIIEFLGVCSKSPCYCIVMEYCSKGQLCTVLKTKNTITRELFSQWVKEIADGMHYLHQNKVIHRDLKSPNILISAEDSIKICDFGTSHLQKKNDSTMMSFCGTVSWMAPEMIKKEPCNEKVDVYSFGVVLWEMLTRETPYANIAQMAIIFGVGTNILSLPMPEEAPRGLVLLIKQCLSQKGRNRPSFSHIRQHWEIFKPELFEMTEEEWQVAWDSYREFAKAIQYPSTVTKDHGGPKSAFAMEEEIQRKRHEQLNHIKDIRHMYEAKLKRTNKMYDKLQGCFTELKLKEHELAEWERDLAEREHMHIHTSPRAMSNAPRPHLRGNCYPNEGYEEMSSDEDGQCPPCRGSPYRNSNTSTSSGAQSSPFSRQSSCRSSAGQQTRRSEGANSQKILRNDAMRNSSSYWETLGGTRGSPARGSGFSQDSGMWSAGASSMAINGAGGVQGGVPVTYAQTIYRNGEGRWSDGRIASRRRVSSSANKSAVPPVFFTRDSPSRVPHGVINYSSPRSSSKLNRSSYPSRNAPHQLEDACCCNHGRVPRAKSIAVAMPTRGRSPTPYDNETGETQENMEEHFVAQLPESTSYEEALKSIGEADDVEMTTSVNPIYASPITTYSNPCHVVFNPEEENANDVDLTSSMDSRRSRADDADVESSEDEGNGNNILNTSMESEELRYRIDTSQSTMMSSLERSLEIGATRSDGLSDNERRVQAVKHSIKTHRRTSSNPQAIIHQRIEEYSSSATDDSDDAGAVRI</sequence>
<dbReference type="Gene3D" id="3.30.200.20">
    <property type="entry name" value="Phosphorylase Kinase, domain 1"/>
    <property type="match status" value="1"/>
</dbReference>
<feature type="region of interest" description="Disordered" evidence="17">
    <location>
        <begin position="900"/>
        <end position="939"/>
    </location>
</feature>
<feature type="domain" description="Protein kinase" evidence="18">
    <location>
        <begin position="143"/>
        <end position="385"/>
    </location>
</feature>
<evidence type="ECO:0000256" key="11">
    <source>
        <dbReference type="ARBA" id="ARBA00034103"/>
    </source>
</evidence>
<dbReference type="SUPFAM" id="SSF56112">
    <property type="entry name" value="Protein kinase-like (PK-like)"/>
    <property type="match status" value="1"/>
</dbReference>
<evidence type="ECO:0000256" key="2">
    <source>
        <dbReference type="ARBA" id="ARBA00006529"/>
    </source>
</evidence>
<feature type="compositionally biased region" description="Acidic residues" evidence="17">
    <location>
        <begin position="520"/>
        <end position="530"/>
    </location>
</feature>
<dbReference type="FunFam" id="1.10.510.10:FF:000087">
    <property type="entry name" value="Mitogen-activated protein kinase kinase kinase 12"/>
    <property type="match status" value="1"/>
</dbReference>
<dbReference type="InterPro" id="IPR001245">
    <property type="entry name" value="Ser-Thr/Tyr_kinase_cat_dom"/>
</dbReference>
<feature type="active site" description="Proton acceptor" evidence="15">
    <location>
        <position position="254"/>
    </location>
</feature>
<dbReference type="PANTHER" id="PTHR44329:SF304">
    <property type="entry name" value="MITOGEN-ACTIVATED PROTEIN KINASE KINASE KINASE 13-LIKE ISOFORM X1"/>
    <property type="match status" value="1"/>
</dbReference>
<feature type="region of interest" description="Disordered" evidence="17">
    <location>
        <begin position="1"/>
        <end position="31"/>
    </location>
</feature>
<feature type="region of interest" description="Disordered" evidence="17">
    <location>
        <begin position="813"/>
        <end position="855"/>
    </location>
</feature>
<evidence type="ECO:0000256" key="14">
    <source>
        <dbReference type="PIRNR" id="PIRNR038165"/>
    </source>
</evidence>
<evidence type="ECO:0000256" key="16">
    <source>
        <dbReference type="PIRSR" id="PIRSR038165-51"/>
    </source>
</evidence>
<name>A0A6A5HP84_CAERE</name>
<gene>
    <name evidence="19" type="ORF">GCK72_001535</name>
</gene>
<dbReference type="GO" id="GO:0006950">
    <property type="term" value="P:response to stress"/>
    <property type="evidence" value="ECO:0007669"/>
    <property type="project" value="UniProtKB-ARBA"/>
</dbReference>
<dbReference type="PROSITE" id="PS00108">
    <property type="entry name" value="PROTEIN_KINASE_ST"/>
    <property type="match status" value="1"/>
</dbReference>
<accession>A0A6A5HP84</accession>
<evidence type="ECO:0000256" key="10">
    <source>
        <dbReference type="ARBA" id="ARBA00023018"/>
    </source>
</evidence>
<dbReference type="EMBL" id="WUAV01000001">
    <property type="protein sequence ID" value="KAF1769718.1"/>
    <property type="molecule type" value="Genomic_DNA"/>
</dbReference>
<feature type="binding site" evidence="16">
    <location>
        <position position="170"/>
    </location>
    <ligand>
        <name>ATP</name>
        <dbReference type="ChEBI" id="CHEBI:30616"/>
    </ligand>
</feature>
<evidence type="ECO:0000256" key="17">
    <source>
        <dbReference type="SAM" id="MobiDB-lite"/>
    </source>
</evidence>
<evidence type="ECO:0000256" key="1">
    <source>
        <dbReference type="ARBA" id="ARBA00004496"/>
    </source>
</evidence>
<dbReference type="InterPro" id="IPR011009">
    <property type="entry name" value="Kinase-like_dom_sf"/>
</dbReference>
<dbReference type="GO" id="GO:0005737">
    <property type="term" value="C:cytoplasm"/>
    <property type="evidence" value="ECO:0007669"/>
    <property type="project" value="UniProtKB-SubCell"/>
</dbReference>
<dbReference type="CTD" id="9826857"/>
<feature type="compositionally biased region" description="Low complexity" evidence="17">
    <location>
        <begin position="691"/>
        <end position="708"/>
    </location>
</feature>
<evidence type="ECO:0000256" key="7">
    <source>
        <dbReference type="ARBA" id="ARBA00022777"/>
    </source>
</evidence>
<feature type="region of interest" description="Disordered" evidence="17">
    <location>
        <begin position="656"/>
        <end position="709"/>
    </location>
</feature>
<dbReference type="KEGG" id="crq:GCK72_001535"/>
<evidence type="ECO:0000256" key="5">
    <source>
        <dbReference type="ARBA" id="ARBA00022679"/>
    </source>
</evidence>
<keyword evidence="9" id="KW-0832">Ubl conjugation</keyword>
<comment type="catalytic activity">
    <reaction evidence="12">
        <text>L-threonyl-[protein] + ATP = O-phospho-L-threonyl-[protein] + ADP + H(+)</text>
        <dbReference type="Rhea" id="RHEA:46608"/>
        <dbReference type="Rhea" id="RHEA-COMP:11060"/>
        <dbReference type="Rhea" id="RHEA-COMP:11605"/>
        <dbReference type="ChEBI" id="CHEBI:15378"/>
        <dbReference type="ChEBI" id="CHEBI:30013"/>
        <dbReference type="ChEBI" id="CHEBI:30616"/>
        <dbReference type="ChEBI" id="CHEBI:61977"/>
        <dbReference type="ChEBI" id="CHEBI:456216"/>
        <dbReference type="EC" id="2.7.11.25"/>
    </reaction>
</comment>
<dbReference type="SMART" id="SM00220">
    <property type="entry name" value="S_TKc"/>
    <property type="match status" value="1"/>
</dbReference>
<evidence type="ECO:0000256" key="9">
    <source>
        <dbReference type="ARBA" id="ARBA00022843"/>
    </source>
</evidence>
<keyword evidence="3" id="KW-0963">Cytoplasm</keyword>
<evidence type="ECO:0000256" key="8">
    <source>
        <dbReference type="ARBA" id="ARBA00022840"/>
    </source>
</evidence>
<dbReference type="InterPro" id="IPR000719">
    <property type="entry name" value="Prot_kinase_dom"/>
</dbReference>
<proteinExistence type="inferred from homology"/>
<dbReference type="GO" id="GO:0045202">
    <property type="term" value="C:synapse"/>
    <property type="evidence" value="ECO:0007669"/>
    <property type="project" value="UniProtKB-SubCell"/>
</dbReference>
<evidence type="ECO:0000256" key="13">
    <source>
        <dbReference type="ARBA" id="ARBA00048329"/>
    </source>
</evidence>
<evidence type="ECO:0000256" key="3">
    <source>
        <dbReference type="ARBA" id="ARBA00022490"/>
    </source>
</evidence>
<evidence type="ECO:0000256" key="15">
    <source>
        <dbReference type="PIRSR" id="PIRSR038165-50"/>
    </source>
</evidence>
<feature type="region of interest" description="Disordered" evidence="17">
    <location>
        <begin position="517"/>
        <end position="616"/>
    </location>
</feature>
<organism evidence="19 20">
    <name type="scientific">Caenorhabditis remanei</name>
    <name type="common">Caenorhabditis vulgaris</name>
    <dbReference type="NCBI Taxonomy" id="31234"/>
    <lineage>
        <taxon>Eukaryota</taxon>
        <taxon>Metazoa</taxon>
        <taxon>Ecdysozoa</taxon>
        <taxon>Nematoda</taxon>
        <taxon>Chromadorea</taxon>
        <taxon>Rhabditida</taxon>
        <taxon>Rhabditina</taxon>
        <taxon>Rhabditomorpha</taxon>
        <taxon>Rhabditoidea</taxon>
        <taxon>Rhabditidae</taxon>
        <taxon>Peloderinae</taxon>
        <taxon>Caenorhabditis</taxon>
    </lineage>
</organism>
<evidence type="ECO:0000313" key="20">
    <source>
        <dbReference type="Proteomes" id="UP000483820"/>
    </source>
</evidence>
<evidence type="ECO:0000256" key="6">
    <source>
        <dbReference type="ARBA" id="ARBA00022741"/>
    </source>
</evidence>
<feature type="compositionally biased region" description="Acidic residues" evidence="17">
    <location>
        <begin position="835"/>
        <end position="844"/>
    </location>
</feature>
<dbReference type="PANTHER" id="PTHR44329">
    <property type="entry name" value="SERINE/THREONINE-PROTEIN KINASE TNNI3K-RELATED"/>
    <property type="match status" value="1"/>
</dbReference>
<dbReference type="RefSeq" id="XP_003097742.2">
    <property type="nucleotide sequence ID" value="XM_003097694.2"/>
</dbReference>
<dbReference type="GeneID" id="9826857"/>
<protein>
    <recommendedName>
        <fullName evidence="14">Mitogen-activated protein kinase kinase kinase</fullName>
        <ecNumber evidence="14">2.7.11.25</ecNumber>
    </recommendedName>
</protein>
<dbReference type="InterPro" id="IPR008271">
    <property type="entry name" value="Ser/Thr_kinase_AS"/>
</dbReference>
<evidence type="ECO:0000256" key="12">
    <source>
        <dbReference type="ARBA" id="ARBA00047559"/>
    </source>
</evidence>
<dbReference type="GO" id="GO:0005524">
    <property type="term" value="F:ATP binding"/>
    <property type="evidence" value="ECO:0007669"/>
    <property type="project" value="UniProtKB-KW"/>
</dbReference>
<dbReference type="Pfam" id="PF00069">
    <property type="entry name" value="Pkinase"/>
    <property type="match status" value="1"/>
</dbReference>
<comment type="caution">
    <text evidence="19">The sequence shown here is derived from an EMBL/GenBank/DDBJ whole genome shotgun (WGS) entry which is preliminary data.</text>
</comment>
<keyword evidence="7 14" id="KW-0418">Kinase</keyword>
<feature type="binding site" evidence="16">
    <location>
        <begin position="149"/>
        <end position="157"/>
    </location>
    <ligand>
        <name>ATP</name>
        <dbReference type="ChEBI" id="CHEBI:30616"/>
    </ligand>
</feature>
<dbReference type="PIRSF" id="PIRSF038165">
    <property type="entry name" value="MAPKKK12_MAPKKK13"/>
    <property type="match status" value="1"/>
</dbReference>
<evidence type="ECO:0000256" key="4">
    <source>
        <dbReference type="ARBA" id="ARBA00022527"/>
    </source>
</evidence>
<keyword evidence="6 14" id="KW-0547">Nucleotide-binding</keyword>
<dbReference type="Proteomes" id="UP000483820">
    <property type="component" value="Chromosome I"/>
</dbReference>
<keyword evidence="5 14" id="KW-0808">Transferase</keyword>
<feature type="compositionally biased region" description="Polar residues" evidence="17">
    <location>
        <begin position="845"/>
        <end position="854"/>
    </location>
</feature>
<comment type="similarity">
    <text evidence="2 14">Belongs to the protein kinase superfamily. STE Ser/Thr protein kinase family. MAP kinase kinase kinase subfamily.</text>
</comment>
<dbReference type="InterPro" id="IPR017419">
    <property type="entry name" value="MAP3K12_MAP3K13"/>
</dbReference>
<keyword evidence="4 14" id="KW-0723">Serine/threonine-protein kinase</keyword>
<keyword evidence="8 14" id="KW-0067">ATP-binding</keyword>
<comment type="subcellular location">
    <subcellularLocation>
        <location evidence="1">Cytoplasm</location>
    </subcellularLocation>
    <subcellularLocation>
        <location evidence="11">Synapse</location>
    </subcellularLocation>
</comment>
<dbReference type="GO" id="GO:0004709">
    <property type="term" value="F:MAP kinase kinase kinase activity"/>
    <property type="evidence" value="ECO:0007669"/>
    <property type="project" value="UniProtKB-EC"/>
</dbReference>
<dbReference type="AlphaFoldDB" id="A0A6A5HP84"/>
<evidence type="ECO:0000313" key="19">
    <source>
        <dbReference type="EMBL" id="KAF1769718.1"/>
    </source>
</evidence>
<keyword evidence="10" id="KW-0770">Synapse</keyword>
<feature type="compositionally biased region" description="Polar residues" evidence="17">
    <location>
        <begin position="575"/>
        <end position="594"/>
    </location>
</feature>
<dbReference type="InterPro" id="IPR051681">
    <property type="entry name" value="Ser/Thr_Kinases-Pseudokinases"/>
</dbReference>
<dbReference type="EC" id="2.7.11.25" evidence="14"/>
<dbReference type="PROSITE" id="PS50011">
    <property type="entry name" value="PROTEIN_KINASE_DOM"/>
    <property type="match status" value="1"/>
</dbReference>